<accession>A0A225W798</accession>
<dbReference type="Proteomes" id="UP000198211">
    <property type="component" value="Unassembled WGS sequence"/>
</dbReference>
<sequence>MKVLYNTDHTNDSEFLKGFRMYRPELFPLAELLEDNSVYKTADWKPFRGKPQAFVCTDLSYFPLRSS</sequence>
<comment type="caution">
    <text evidence="1">The sequence shown here is derived from an EMBL/GenBank/DDBJ whole genome shotgun (WGS) entry which is preliminary data.</text>
</comment>
<reference evidence="2" key="1">
    <citation type="submission" date="2017-03" db="EMBL/GenBank/DDBJ databases">
        <title>Phytopthora megakarya and P. palmivora, two closely related causual agents of cacao black pod achieved similar genome size and gene model numbers by different mechanisms.</title>
        <authorList>
            <person name="Ali S."/>
            <person name="Shao J."/>
            <person name="Larry D.J."/>
            <person name="Kronmiller B."/>
            <person name="Shen D."/>
            <person name="Strem M.D."/>
            <person name="Melnick R.L."/>
            <person name="Guiltinan M.J."/>
            <person name="Tyler B.M."/>
            <person name="Meinhardt L.W."/>
            <person name="Bailey B.A."/>
        </authorList>
    </citation>
    <scope>NUCLEOTIDE SEQUENCE [LARGE SCALE GENOMIC DNA]</scope>
    <source>
        <strain evidence="2">zdho120</strain>
    </source>
</reference>
<gene>
    <name evidence="1" type="ORF">PHMEG_00014084</name>
</gene>
<dbReference type="AlphaFoldDB" id="A0A225W798"/>
<name>A0A225W798_9STRA</name>
<protein>
    <submittedName>
        <fullName evidence="1">Uncharacterized protein</fullName>
    </submittedName>
</protein>
<keyword evidence="2" id="KW-1185">Reference proteome</keyword>
<organism evidence="1 2">
    <name type="scientific">Phytophthora megakarya</name>
    <dbReference type="NCBI Taxonomy" id="4795"/>
    <lineage>
        <taxon>Eukaryota</taxon>
        <taxon>Sar</taxon>
        <taxon>Stramenopiles</taxon>
        <taxon>Oomycota</taxon>
        <taxon>Peronosporomycetes</taxon>
        <taxon>Peronosporales</taxon>
        <taxon>Peronosporaceae</taxon>
        <taxon>Phytophthora</taxon>
    </lineage>
</organism>
<proteinExistence type="predicted"/>
<dbReference type="EMBL" id="NBNE01001772">
    <property type="protein sequence ID" value="OWZ12710.1"/>
    <property type="molecule type" value="Genomic_DNA"/>
</dbReference>
<evidence type="ECO:0000313" key="1">
    <source>
        <dbReference type="EMBL" id="OWZ12710.1"/>
    </source>
</evidence>
<evidence type="ECO:0000313" key="2">
    <source>
        <dbReference type="Proteomes" id="UP000198211"/>
    </source>
</evidence>